<dbReference type="EMBL" id="CAEZWI010000118">
    <property type="protein sequence ID" value="CAB4658118.1"/>
    <property type="molecule type" value="Genomic_DNA"/>
</dbReference>
<protein>
    <submittedName>
        <fullName evidence="1">Unannotated protein</fullName>
    </submittedName>
</protein>
<sequence length="68" mass="7802">MVVAMRLTDFWDRMEQALGAAYARSWAADFHVPSLDGRTVDQALAQGEDTQTVWRAVHQTLDLHPKYR</sequence>
<organism evidence="1">
    <name type="scientific">freshwater metagenome</name>
    <dbReference type="NCBI Taxonomy" id="449393"/>
    <lineage>
        <taxon>unclassified sequences</taxon>
        <taxon>metagenomes</taxon>
        <taxon>ecological metagenomes</taxon>
    </lineage>
</organism>
<reference evidence="1" key="1">
    <citation type="submission" date="2020-05" db="EMBL/GenBank/DDBJ databases">
        <authorList>
            <person name="Chiriac C."/>
            <person name="Salcher M."/>
            <person name="Ghai R."/>
            <person name="Kavagutti S V."/>
        </authorList>
    </citation>
    <scope>NUCLEOTIDE SEQUENCE</scope>
</reference>
<proteinExistence type="predicted"/>
<gene>
    <name evidence="1" type="ORF">UFOPK2237_00899</name>
</gene>
<dbReference type="AlphaFoldDB" id="A0A6J6LA82"/>
<accession>A0A6J6LA82</accession>
<dbReference type="InterPro" id="IPR021408">
    <property type="entry name" value="DUF3046"/>
</dbReference>
<evidence type="ECO:0000313" key="1">
    <source>
        <dbReference type="EMBL" id="CAB4658118.1"/>
    </source>
</evidence>
<name>A0A6J6LA82_9ZZZZ</name>
<dbReference type="Pfam" id="PF11248">
    <property type="entry name" value="DUF3046"/>
    <property type="match status" value="1"/>
</dbReference>